<feature type="compositionally biased region" description="Basic and acidic residues" evidence="1">
    <location>
        <begin position="54"/>
        <end position="67"/>
    </location>
</feature>
<feature type="compositionally biased region" description="Gly residues" evidence="1">
    <location>
        <begin position="76"/>
        <end position="85"/>
    </location>
</feature>
<dbReference type="EMBL" id="ML994056">
    <property type="protein sequence ID" value="KAF2199785.1"/>
    <property type="molecule type" value="Genomic_DNA"/>
</dbReference>
<evidence type="ECO:0000313" key="2">
    <source>
        <dbReference type="EMBL" id="KAF2199785.1"/>
    </source>
</evidence>
<name>A0A9P4JIK6_9PLEO</name>
<reference evidence="2" key="1">
    <citation type="journal article" date="2020" name="Stud. Mycol.">
        <title>101 Dothideomycetes genomes: a test case for predicting lifestyles and emergence of pathogens.</title>
        <authorList>
            <person name="Haridas S."/>
            <person name="Albert R."/>
            <person name="Binder M."/>
            <person name="Bloem J."/>
            <person name="Labutti K."/>
            <person name="Salamov A."/>
            <person name="Andreopoulos B."/>
            <person name="Baker S."/>
            <person name="Barry K."/>
            <person name="Bills G."/>
            <person name="Bluhm B."/>
            <person name="Cannon C."/>
            <person name="Castanera R."/>
            <person name="Culley D."/>
            <person name="Daum C."/>
            <person name="Ezra D."/>
            <person name="Gonzalez J."/>
            <person name="Henrissat B."/>
            <person name="Kuo A."/>
            <person name="Liang C."/>
            <person name="Lipzen A."/>
            <person name="Lutzoni F."/>
            <person name="Magnuson J."/>
            <person name="Mondo S."/>
            <person name="Nolan M."/>
            <person name="Ohm R."/>
            <person name="Pangilinan J."/>
            <person name="Park H.-J."/>
            <person name="Ramirez L."/>
            <person name="Alfaro M."/>
            <person name="Sun H."/>
            <person name="Tritt A."/>
            <person name="Yoshinaga Y."/>
            <person name="Zwiers L.-H."/>
            <person name="Turgeon B."/>
            <person name="Goodwin S."/>
            <person name="Spatafora J."/>
            <person name="Crous P."/>
            <person name="Grigoriev I."/>
        </authorList>
    </citation>
    <scope>NUCLEOTIDE SEQUENCE</scope>
    <source>
        <strain evidence="2">ATCC 74209</strain>
    </source>
</reference>
<sequence length="106" mass="11436">MPEEATKATFLATTRDTLITFFALYFTTLFSLDTWAAARNSPYREASSTYYRPADTRATRGPSRDSRYYAPSVRPGGSGGEGRIGSGDSREPLKFGGAASCGACMI</sequence>
<organism evidence="2 3">
    <name type="scientific">Delitschia confertaspora ATCC 74209</name>
    <dbReference type="NCBI Taxonomy" id="1513339"/>
    <lineage>
        <taxon>Eukaryota</taxon>
        <taxon>Fungi</taxon>
        <taxon>Dikarya</taxon>
        <taxon>Ascomycota</taxon>
        <taxon>Pezizomycotina</taxon>
        <taxon>Dothideomycetes</taxon>
        <taxon>Pleosporomycetidae</taxon>
        <taxon>Pleosporales</taxon>
        <taxon>Delitschiaceae</taxon>
        <taxon>Delitschia</taxon>
    </lineage>
</organism>
<evidence type="ECO:0000313" key="3">
    <source>
        <dbReference type="Proteomes" id="UP000799536"/>
    </source>
</evidence>
<protein>
    <submittedName>
        <fullName evidence="2">Uncharacterized protein</fullName>
    </submittedName>
</protein>
<dbReference type="AlphaFoldDB" id="A0A9P4JIK6"/>
<keyword evidence="3" id="KW-1185">Reference proteome</keyword>
<gene>
    <name evidence="2" type="ORF">GQ43DRAFT_397943</name>
</gene>
<accession>A0A9P4JIK6</accession>
<comment type="caution">
    <text evidence="2">The sequence shown here is derived from an EMBL/GenBank/DDBJ whole genome shotgun (WGS) entry which is preliminary data.</text>
</comment>
<proteinExistence type="predicted"/>
<feature type="region of interest" description="Disordered" evidence="1">
    <location>
        <begin position="42"/>
        <end position="106"/>
    </location>
</feature>
<evidence type="ECO:0000256" key="1">
    <source>
        <dbReference type="SAM" id="MobiDB-lite"/>
    </source>
</evidence>
<dbReference type="OrthoDB" id="2121326at2759"/>
<dbReference type="Proteomes" id="UP000799536">
    <property type="component" value="Unassembled WGS sequence"/>
</dbReference>